<evidence type="ECO:0000313" key="3">
    <source>
        <dbReference type="Proteomes" id="UP000199666"/>
    </source>
</evidence>
<keyword evidence="1" id="KW-0812">Transmembrane</keyword>
<evidence type="ECO:0000313" key="2">
    <source>
        <dbReference type="EMBL" id="SFH10616.1"/>
    </source>
</evidence>
<organism evidence="2 3">
    <name type="scientific">Pedobacter insulae</name>
    <dbReference type="NCBI Taxonomy" id="414048"/>
    <lineage>
        <taxon>Bacteria</taxon>
        <taxon>Pseudomonadati</taxon>
        <taxon>Bacteroidota</taxon>
        <taxon>Sphingobacteriia</taxon>
        <taxon>Sphingobacteriales</taxon>
        <taxon>Sphingobacteriaceae</taxon>
        <taxon>Pedobacter</taxon>
    </lineage>
</organism>
<proteinExistence type="predicted"/>
<dbReference type="Pfam" id="PF04298">
    <property type="entry name" value="Zn_peptidase_2"/>
    <property type="match status" value="1"/>
</dbReference>
<dbReference type="EMBL" id="FOPP01000005">
    <property type="protein sequence ID" value="SFH10616.1"/>
    <property type="molecule type" value="Genomic_DNA"/>
</dbReference>
<protein>
    <recommendedName>
        <fullName evidence="4">Zinc metallopeptidase</fullName>
    </recommendedName>
</protein>
<keyword evidence="1" id="KW-1133">Transmembrane helix</keyword>
<dbReference type="STRING" id="414048.SAMN04489864_105106"/>
<name>A0A1I2XD47_9SPHI</name>
<dbReference type="OrthoDB" id="9784298at2"/>
<reference evidence="2 3" key="1">
    <citation type="submission" date="2016-10" db="EMBL/GenBank/DDBJ databases">
        <authorList>
            <person name="de Groot N.N."/>
        </authorList>
    </citation>
    <scope>NUCLEOTIDE SEQUENCE [LARGE SCALE GENOMIC DNA]</scope>
    <source>
        <strain evidence="2 3">DSM 18684</strain>
    </source>
</reference>
<keyword evidence="1" id="KW-0472">Membrane</keyword>
<keyword evidence="3" id="KW-1185">Reference proteome</keyword>
<dbReference type="PANTHER" id="PTHR36434:SF1">
    <property type="entry name" value="MEMBRANE PROTEASE YUGP-RELATED"/>
    <property type="match status" value="1"/>
</dbReference>
<evidence type="ECO:0008006" key="4">
    <source>
        <dbReference type="Google" id="ProtNLM"/>
    </source>
</evidence>
<gene>
    <name evidence="2" type="ORF">SAMN04489864_105106</name>
</gene>
<evidence type="ECO:0000256" key="1">
    <source>
        <dbReference type="SAM" id="Phobius"/>
    </source>
</evidence>
<dbReference type="AlphaFoldDB" id="A0A1I2XD47"/>
<feature type="transmembrane region" description="Helical" evidence="1">
    <location>
        <begin position="199"/>
        <end position="222"/>
    </location>
</feature>
<feature type="transmembrane region" description="Helical" evidence="1">
    <location>
        <begin position="6"/>
        <end position="22"/>
    </location>
</feature>
<feature type="transmembrane region" description="Helical" evidence="1">
    <location>
        <begin position="146"/>
        <end position="168"/>
    </location>
</feature>
<dbReference type="RefSeq" id="WP_090993540.1">
    <property type="nucleotide sequence ID" value="NZ_FOPP01000005.1"/>
</dbReference>
<dbReference type="Proteomes" id="UP000199666">
    <property type="component" value="Unassembled WGS sequence"/>
</dbReference>
<dbReference type="PANTHER" id="PTHR36434">
    <property type="entry name" value="MEMBRANE PROTEASE YUGP-RELATED"/>
    <property type="match status" value="1"/>
</dbReference>
<feature type="transmembrane region" description="Helical" evidence="1">
    <location>
        <begin position="116"/>
        <end position="140"/>
    </location>
</feature>
<dbReference type="InterPro" id="IPR007395">
    <property type="entry name" value="Zn_peptidase_2"/>
</dbReference>
<sequence length="231" mass="25710">MESYLILIIPVLLLSMLVQWRFRSKFSQYAEMQLNSGMSGKEVAEKMLYDNGIYDIKIMSTEGQLTDHYNPTDRTVNLSTDVYYGRSVAAAAVAAHECGHAVQHAKSYHWLQFRSSMVPVVSISSNLLQWVLLIGVLLIGFTGNPIVLAIGVAGLALVTVFSIITLPVEFDASRRALLWLRNNQTVMHTAEENAQAKDALWWAAMTYVIAALGALANLIYYASMLFGRSRD</sequence>
<accession>A0A1I2XD47</accession>